<dbReference type="EMBL" id="JACHHU010000011">
    <property type="protein sequence ID" value="MBB6543232.1"/>
    <property type="molecule type" value="Genomic_DNA"/>
</dbReference>
<evidence type="ECO:0000313" key="1">
    <source>
        <dbReference type="EMBL" id="MBB6543232.1"/>
    </source>
</evidence>
<protein>
    <recommendedName>
        <fullName evidence="3">DUF2835 family protein</fullName>
    </recommendedName>
</protein>
<dbReference type="Proteomes" id="UP000537141">
    <property type="component" value="Unassembled WGS sequence"/>
</dbReference>
<accession>A0A7X0NGX8</accession>
<dbReference type="Pfam" id="PF11197">
    <property type="entry name" value="DUF2835"/>
    <property type="match status" value="1"/>
</dbReference>
<proteinExistence type="predicted"/>
<comment type="caution">
    <text evidence="1">The sequence shown here is derived from an EMBL/GenBank/DDBJ whole genome shotgun (WGS) entry which is preliminary data.</text>
</comment>
<sequence>MPYYQGKALSIVVRAECGLKVQFPAMHIRKYVTLAGVQGRFCLETVNNKFISLTKVNY</sequence>
<evidence type="ECO:0008006" key="3">
    <source>
        <dbReference type="Google" id="ProtNLM"/>
    </source>
</evidence>
<keyword evidence="2" id="KW-1185">Reference proteome</keyword>
<name>A0A7X0NGX8_9GAMM</name>
<organism evidence="1 2">
    <name type="scientific">Thalassotalea piscium</name>
    <dbReference type="NCBI Taxonomy" id="1230533"/>
    <lineage>
        <taxon>Bacteria</taxon>
        <taxon>Pseudomonadati</taxon>
        <taxon>Pseudomonadota</taxon>
        <taxon>Gammaproteobacteria</taxon>
        <taxon>Alteromonadales</taxon>
        <taxon>Colwelliaceae</taxon>
        <taxon>Thalassotalea</taxon>
    </lineage>
</organism>
<reference evidence="1 2" key="1">
    <citation type="submission" date="2020-08" db="EMBL/GenBank/DDBJ databases">
        <title>Genomic Encyclopedia of Type Strains, Phase IV (KMG-IV): sequencing the most valuable type-strain genomes for metagenomic binning, comparative biology and taxonomic classification.</title>
        <authorList>
            <person name="Goeker M."/>
        </authorList>
    </citation>
    <scope>NUCLEOTIDE SEQUENCE [LARGE SCALE GENOMIC DNA]</scope>
    <source>
        <strain evidence="1 2">DSM 26287</strain>
    </source>
</reference>
<evidence type="ECO:0000313" key="2">
    <source>
        <dbReference type="Proteomes" id="UP000537141"/>
    </source>
</evidence>
<dbReference type="AlphaFoldDB" id="A0A7X0NGX8"/>
<dbReference type="InterPro" id="IPR021363">
    <property type="entry name" value="DUF2835"/>
</dbReference>
<gene>
    <name evidence="1" type="ORF">HNQ55_001739</name>
</gene>